<gene>
    <name evidence="3" type="ORF">GPJ59_20740</name>
</gene>
<dbReference type="RefSeq" id="WP_308120396.1">
    <property type="nucleotide sequence ID" value="NZ_WTFF01000151.1"/>
</dbReference>
<dbReference type="EMBL" id="WTFF01000151">
    <property type="protein sequence ID" value="MBW5484241.1"/>
    <property type="molecule type" value="Genomic_DNA"/>
</dbReference>
<dbReference type="SUPFAM" id="SSF53335">
    <property type="entry name" value="S-adenosyl-L-methionine-dependent methyltransferases"/>
    <property type="match status" value="1"/>
</dbReference>
<feature type="region of interest" description="Disordered" evidence="1">
    <location>
        <begin position="1"/>
        <end position="23"/>
    </location>
</feature>
<dbReference type="CDD" id="cd02440">
    <property type="entry name" value="AdoMet_MTases"/>
    <property type="match status" value="1"/>
</dbReference>
<evidence type="ECO:0000313" key="3">
    <source>
        <dbReference type="EMBL" id="MBW5484241.1"/>
    </source>
</evidence>
<evidence type="ECO:0000313" key="4">
    <source>
        <dbReference type="Proteomes" id="UP000812013"/>
    </source>
</evidence>
<dbReference type="InterPro" id="IPR029063">
    <property type="entry name" value="SAM-dependent_MTases_sf"/>
</dbReference>
<proteinExistence type="predicted"/>
<dbReference type="InterPro" id="IPR013216">
    <property type="entry name" value="Methyltransf_11"/>
</dbReference>
<keyword evidence="3" id="KW-0489">Methyltransferase</keyword>
<keyword evidence="3" id="KW-0808">Transferase</keyword>
<accession>A0ABS6Z906</accession>
<reference evidence="3 4" key="1">
    <citation type="submission" date="2019-12" db="EMBL/GenBank/DDBJ databases">
        <title>Genome sequence of Streptomyces bambusae.</title>
        <authorList>
            <person name="Bansal K."/>
            <person name="Choksket S."/>
            <person name="Korpole S."/>
            <person name="Patil P.B."/>
        </authorList>
    </citation>
    <scope>NUCLEOTIDE SEQUENCE [LARGE SCALE GENOMIC DNA]</scope>
    <source>
        <strain evidence="3 4">SK60</strain>
    </source>
</reference>
<dbReference type="Pfam" id="PF08241">
    <property type="entry name" value="Methyltransf_11"/>
    <property type="match status" value="1"/>
</dbReference>
<dbReference type="GO" id="GO:0008168">
    <property type="term" value="F:methyltransferase activity"/>
    <property type="evidence" value="ECO:0007669"/>
    <property type="project" value="UniProtKB-KW"/>
</dbReference>
<name>A0ABS6Z906_9ACTN</name>
<feature type="domain" description="Methyltransferase type 11" evidence="2">
    <location>
        <begin position="65"/>
        <end position="161"/>
    </location>
</feature>
<dbReference type="Proteomes" id="UP000812013">
    <property type="component" value="Unassembled WGS sequence"/>
</dbReference>
<feature type="compositionally biased region" description="Gly residues" evidence="1">
    <location>
        <begin position="11"/>
        <end position="23"/>
    </location>
</feature>
<keyword evidence="4" id="KW-1185">Reference proteome</keyword>
<evidence type="ECO:0000259" key="2">
    <source>
        <dbReference type="Pfam" id="PF08241"/>
    </source>
</evidence>
<dbReference type="PANTHER" id="PTHR43861">
    <property type="entry name" value="TRANS-ACONITATE 2-METHYLTRANSFERASE-RELATED"/>
    <property type="match status" value="1"/>
</dbReference>
<sequence>MSDGARESGQADGGAGSTGGAGGTWSGRAGAQAFAAVEAATDWLLGYPFVFRTLSHRIGPGDVLVDYGCGPGQVADAAARRLQARVLGVDTSPEMLELARRTAPAVAEFHLVENGRVTGLADGRADAVMCNHVLASVPTQEAVLAVFTEIHRLLRPGAPLVLLTTDPACTGIEYASLRIGGGPGEEYGPGDRLTVRLRRTDGTWQDVHNHAWPVGFLPGLLERAGFRDVTQQRPTVDEALTVADPEFARGRAWAGERERPPLVVTTATAG</sequence>
<dbReference type="Gene3D" id="3.40.50.150">
    <property type="entry name" value="Vaccinia Virus protein VP39"/>
    <property type="match status" value="1"/>
</dbReference>
<evidence type="ECO:0000256" key="1">
    <source>
        <dbReference type="SAM" id="MobiDB-lite"/>
    </source>
</evidence>
<organism evidence="3 4">
    <name type="scientific">Streptomyces bambusae</name>
    <dbReference type="NCBI Taxonomy" id="1550616"/>
    <lineage>
        <taxon>Bacteria</taxon>
        <taxon>Bacillati</taxon>
        <taxon>Actinomycetota</taxon>
        <taxon>Actinomycetes</taxon>
        <taxon>Kitasatosporales</taxon>
        <taxon>Streptomycetaceae</taxon>
        <taxon>Streptomyces</taxon>
    </lineage>
</organism>
<comment type="caution">
    <text evidence="3">The sequence shown here is derived from an EMBL/GenBank/DDBJ whole genome shotgun (WGS) entry which is preliminary data.</text>
</comment>
<protein>
    <submittedName>
        <fullName evidence="3">Methyltransferase domain-containing protein</fullName>
    </submittedName>
</protein>
<dbReference type="GO" id="GO:0032259">
    <property type="term" value="P:methylation"/>
    <property type="evidence" value="ECO:0007669"/>
    <property type="project" value="UniProtKB-KW"/>
</dbReference>